<evidence type="ECO:0000313" key="4">
    <source>
        <dbReference type="EMBL" id="MBB4351033.1"/>
    </source>
</evidence>
<protein>
    <recommendedName>
        <fullName evidence="10">DUF1254 domain-containing protein</fullName>
    </recommendedName>
</protein>
<evidence type="ECO:0008006" key="10">
    <source>
        <dbReference type="Google" id="ProtNLM"/>
    </source>
</evidence>
<dbReference type="EMBL" id="JACIGY010000009">
    <property type="protein sequence ID" value="MBB4414391.1"/>
    <property type="molecule type" value="Genomic_DNA"/>
</dbReference>
<dbReference type="InterPro" id="IPR010621">
    <property type="entry name" value="DUF1214"/>
</dbReference>
<evidence type="ECO:0000313" key="6">
    <source>
        <dbReference type="EMBL" id="MBB4449007.1"/>
    </source>
</evidence>
<feature type="chain" id="PRO_5036214261" description="DUF1254 domain-containing protein" evidence="1">
    <location>
        <begin position="25"/>
        <end position="488"/>
    </location>
</feature>
<evidence type="ECO:0000256" key="1">
    <source>
        <dbReference type="SAM" id="SignalP"/>
    </source>
</evidence>
<gene>
    <name evidence="5" type="ORF">GGE31_004933</name>
    <name evidence="4" type="ORF">GGE33_004811</name>
    <name evidence="6" type="ORF">GGE35_004857</name>
</gene>
<dbReference type="EMBL" id="JACIGW010000008">
    <property type="protein sequence ID" value="MBB4351033.1"/>
    <property type="molecule type" value="Genomic_DNA"/>
</dbReference>
<evidence type="ECO:0000313" key="5">
    <source>
        <dbReference type="EMBL" id="MBB4414391.1"/>
    </source>
</evidence>
<dbReference type="AlphaFoldDB" id="A0A7W6TJ46"/>
<dbReference type="Pfam" id="PF06863">
    <property type="entry name" value="DUF1254"/>
    <property type="match status" value="1"/>
</dbReference>
<feature type="domain" description="DUF1214" evidence="2">
    <location>
        <begin position="366"/>
        <end position="473"/>
    </location>
</feature>
<evidence type="ECO:0000313" key="8">
    <source>
        <dbReference type="Proteomes" id="UP000524535"/>
    </source>
</evidence>
<dbReference type="Proteomes" id="UP000576087">
    <property type="component" value="Unassembled WGS sequence"/>
</dbReference>
<name>A0A7W6TJ46_9HYPH</name>
<evidence type="ECO:0000313" key="7">
    <source>
        <dbReference type="Proteomes" id="UP000520770"/>
    </source>
</evidence>
<dbReference type="Gene3D" id="2.60.40.1610">
    <property type="entry name" value="Domain of unknown function DUF1254"/>
    <property type="match status" value="1"/>
</dbReference>
<reference evidence="7 8" key="1">
    <citation type="submission" date="2020-08" db="EMBL/GenBank/DDBJ databases">
        <title>Genomic Encyclopedia of Type Strains, Phase IV (KMG-V): Genome sequencing to study the core and pangenomes of soil and plant-associated prokaryotes.</title>
        <authorList>
            <person name="Whitman W."/>
        </authorList>
    </citation>
    <scope>NUCLEOTIDE SEQUENCE [LARGE SCALE GENOMIC DNA]</scope>
    <source>
        <strain evidence="5 8">SEMIA 444</strain>
        <strain evidence="4 7">SEMIA 448</strain>
        <strain evidence="6 9">SEMIA 452</strain>
    </source>
</reference>
<evidence type="ECO:0000259" key="2">
    <source>
        <dbReference type="Pfam" id="PF06742"/>
    </source>
</evidence>
<dbReference type="PANTHER" id="PTHR36509">
    <property type="entry name" value="BLL3101 PROTEIN"/>
    <property type="match status" value="1"/>
</dbReference>
<dbReference type="Proteomes" id="UP000520770">
    <property type="component" value="Unassembled WGS sequence"/>
</dbReference>
<keyword evidence="1" id="KW-0732">Signal</keyword>
<proteinExistence type="predicted"/>
<organism evidence="5 8">
    <name type="scientific">Aliirhizobium cellulosilyticum</name>
    <dbReference type="NCBI Taxonomy" id="393664"/>
    <lineage>
        <taxon>Bacteria</taxon>
        <taxon>Pseudomonadati</taxon>
        <taxon>Pseudomonadota</taxon>
        <taxon>Alphaproteobacteria</taxon>
        <taxon>Hyphomicrobiales</taxon>
        <taxon>Rhizobiaceae</taxon>
        <taxon>Aliirhizobium</taxon>
    </lineage>
</organism>
<dbReference type="InterPro" id="IPR037049">
    <property type="entry name" value="DUF1214_C_sf"/>
</dbReference>
<dbReference type="PANTHER" id="PTHR36509:SF2">
    <property type="entry name" value="BLL3101 PROTEIN"/>
    <property type="match status" value="1"/>
</dbReference>
<dbReference type="InterPro" id="IPR010679">
    <property type="entry name" value="DUF1254"/>
</dbReference>
<dbReference type="EMBL" id="JACIHM010000009">
    <property type="protein sequence ID" value="MBB4449007.1"/>
    <property type="molecule type" value="Genomic_DNA"/>
</dbReference>
<feature type="signal peptide" evidence="1">
    <location>
        <begin position="1"/>
        <end position="24"/>
    </location>
</feature>
<dbReference type="Gene3D" id="2.60.120.600">
    <property type="entry name" value="Domain of unknown function DUF1214, C-terminal domain"/>
    <property type="match status" value="1"/>
</dbReference>
<dbReference type="SUPFAM" id="SSF160935">
    <property type="entry name" value="VPA0735-like"/>
    <property type="match status" value="1"/>
</dbReference>
<sequence length="488" mass="54225">MKFEVAVLGLISASVLSISPGAVADPLPLSPVWHSQMPDGPDTTTKITEQYARSVARDAYFWAWPMINIYNRRLAFSQSPKVGLMNGVLPFAPINSMAMLSDYVKADQRWVACPNQDVVYGAGVAALEQTPMVLQVPDFGDRFWVYQIVDIRTDSFAQLGAMYGSKPGFYLLVGPDWKGEVPKGITKVFRAKTNTAFIVPRVFLDDTVEDREAIQKEISKIDMYSLGQFDGKIKEHDWRTLPALGSPTAEGGSAETKWVFPETFFKQLPEVMKDAPPLPGEEARYVQIGAVVSAAERDPALMAAMIEEAKKAEADLIDPLLQFRNWGVQLDGHWSTTNNNAAFGADYFTRTAVAKSNILVNAPTETKYFYQDLDANGRRLNGASSYKVTFPKDNTPPVHGFWSLTVYDAQHFFSPNELGCYSLGTKNKTLKIDDDGSLTIYVQPTSPGKDLETNWLPAPAGDFSLYLRAYWPKIEIVDGSWTPPSVRR</sequence>
<evidence type="ECO:0000259" key="3">
    <source>
        <dbReference type="Pfam" id="PF06863"/>
    </source>
</evidence>
<comment type="caution">
    <text evidence="5">The sequence shown here is derived from an EMBL/GenBank/DDBJ whole genome shotgun (WGS) entry which is preliminary data.</text>
</comment>
<dbReference type="InterPro" id="IPR037050">
    <property type="entry name" value="DUF1254_sf"/>
</dbReference>
<dbReference type="RefSeq" id="WP_183828649.1">
    <property type="nucleotide sequence ID" value="NZ_JACIGW010000008.1"/>
</dbReference>
<dbReference type="Pfam" id="PF06742">
    <property type="entry name" value="DUF1214"/>
    <property type="match status" value="1"/>
</dbReference>
<feature type="domain" description="DUF1254" evidence="3">
    <location>
        <begin position="94"/>
        <end position="224"/>
    </location>
</feature>
<accession>A0A7W6TJ46</accession>
<evidence type="ECO:0000313" key="9">
    <source>
        <dbReference type="Proteomes" id="UP000576087"/>
    </source>
</evidence>
<keyword evidence="8" id="KW-1185">Reference proteome</keyword>
<dbReference type="Proteomes" id="UP000524535">
    <property type="component" value="Unassembled WGS sequence"/>
</dbReference>